<accession>A0AA86T339</accession>
<sequence>MLNLAKLLSHRGHIVTFVNTHHNHSRLLQFSDFSSFHAQFPTFLFASITDGVPQHLPANEFELIISPTSRSKVAQEFRELFSSLVEKHCRWDPLSCVVSDGLMSTIAMDVLESSGFRLPLSEPTDQGASFSVAISAQLHPPPENTELATIEVVQAQLCGTSFPANIILT</sequence>
<evidence type="ECO:0000313" key="3">
    <source>
        <dbReference type="Proteomes" id="UP001189624"/>
    </source>
</evidence>
<gene>
    <name evidence="2" type="ORF">AYBTSS11_LOCUS13604</name>
</gene>
<name>A0AA86T339_9FABA</name>
<dbReference type="GO" id="GO:0080044">
    <property type="term" value="F:quercetin 7-O-glucosyltransferase activity"/>
    <property type="evidence" value="ECO:0007669"/>
    <property type="project" value="TreeGrafter"/>
</dbReference>
<proteinExistence type="inferred from homology"/>
<dbReference type="Proteomes" id="UP001189624">
    <property type="component" value="Chromosome 4"/>
</dbReference>
<dbReference type="EMBL" id="OY731401">
    <property type="protein sequence ID" value="CAJ1949204.1"/>
    <property type="molecule type" value="Genomic_DNA"/>
</dbReference>
<dbReference type="SUPFAM" id="SSF53756">
    <property type="entry name" value="UDP-Glycosyltransferase/glycogen phosphorylase"/>
    <property type="match status" value="1"/>
</dbReference>
<protein>
    <submittedName>
        <fullName evidence="2">Uncharacterized protein</fullName>
    </submittedName>
</protein>
<dbReference type="Gene3D" id="3.40.50.2000">
    <property type="entry name" value="Glycogen Phosphorylase B"/>
    <property type="match status" value="1"/>
</dbReference>
<comment type="similarity">
    <text evidence="1">Belongs to the UDP-glycosyltransferase family.</text>
</comment>
<dbReference type="PANTHER" id="PTHR11926">
    <property type="entry name" value="GLUCOSYL/GLUCURONOSYL TRANSFERASES"/>
    <property type="match status" value="1"/>
</dbReference>
<dbReference type="AlphaFoldDB" id="A0AA86T339"/>
<reference evidence="2" key="1">
    <citation type="submission" date="2023-10" db="EMBL/GenBank/DDBJ databases">
        <authorList>
            <person name="Domelevo Entfellner J.-B."/>
        </authorList>
    </citation>
    <scope>NUCLEOTIDE SEQUENCE</scope>
</reference>
<evidence type="ECO:0000313" key="2">
    <source>
        <dbReference type="EMBL" id="CAJ1949204.1"/>
    </source>
</evidence>
<dbReference type="GO" id="GO:0080043">
    <property type="term" value="F:quercetin 3-O-glucosyltransferase activity"/>
    <property type="evidence" value="ECO:0007669"/>
    <property type="project" value="TreeGrafter"/>
</dbReference>
<keyword evidence="3" id="KW-1185">Reference proteome</keyword>
<dbReference type="Gramene" id="rna-AYBTSS11_LOCUS13604">
    <property type="protein sequence ID" value="CAJ1949204.1"/>
    <property type="gene ID" value="gene-AYBTSS11_LOCUS13604"/>
</dbReference>
<organism evidence="2 3">
    <name type="scientific">Sphenostylis stenocarpa</name>
    <dbReference type="NCBI Taxonomy" id="92480"/>
    <lineage>
        <taxon>Eukaryota</taxon>
        <taxon>Viridiplantae</taxon>
        <taxon>Streptophyta</taxon>
        <taxon>Embryophyta</taxon>
        <taxon>Tracheophyta</taxon>
        <taxon>Spermatophyta</taxon>
        <taxon>Magnoliopsida</taxon>
        <taxon>eudicotyledons</taxon>
        <taxon>Gunneridae</taxon>
        <taxon>Pentapetalae</taxon>
        <taxon>rosids</taxon>
        <taxon>fabids</taxon>
        <taxon>Fabales</taxon>
        <taxon>Fabaceae</taxon>
        <taxon>Papilionoideae</taxon>
        <taxon>50 kb inversion clade</taxon>
        <taxon>NPAAA clade</taxon>
        <taxon>indigoferoid/millettioid clade</taxon>
        <taxon>Phaseoleae</taxon>
        <taxon>Sphenostylis</taxon>
    </lineage>
</organism>
<evidence type="ECO:0000256" key="1">
    <source>
        <dbReference type="ARBA" id="ARBA00009995"/>
    </source>
</evidence>
<dbReference type="PANTHER" id="PTHR11926:SF1392">
    <property type="entry name" value="GLYCOSYLTRANSFERASE"/>
    <property type="match status" value="1"/>
</dbReference>